<evidence type="ECO:0000313" key="3">
    <source>
        <dbReference type="Proteomes" id="UP000663827"/>
    </source>
</evidence>
<protein>
    <submittedName>
        <fullName evidence="2">Uncharacterized protein</fullName>
    </submittedName>
</protein>
<name>A0A8H3EES5_9AGAM</name>
<sequence length="295" mass="32895">MPERALCGAGAQGPKDWRLWALLGQVFGSPTPKPAILTARYTHQKSQYRELIEFGEYVDRLVQQSVSALESDQLIRQANVVKSLEDLQKTLYSILQRISAINDSGGLKSRRHILSPDEDYIGQMRRQLDDALNAFQFGAFLEMLKSPPGAGGTAMDPSKFCQPQTPQPSDPLAPMCSCQLPQQVPQGPQPPQDNRVHRPRPNEQIHPRRAIHHHPPIAVAQAPEPQNDEITIAFMSVERCRPSFRHSPSYTSTMRLATALGQLSEALGKAGRVREAFEASKESAELYRSLSDKLR</sequence>
<reference evidence="2" key="1">
    <citation type="submission" date="2021-01" db="EMBL/GenBank/DDBJ databases">
        <authorList>
            <person name="Kaushik A."/>
        </authorList>
    </citation>
    <scope>NUCLEOTIDE SEQUENCE</scope>
    <source>
        <strain evidence="2">AG5</strain>
    </source>
</reference>
<gene>
    <name evidence="2" type="ORF">RDB_LOCUS175193</name>
</gene>
<evidence type="ECO:0000313" key="2">
    <source>
        <dbReference type="EMBL" id="CAE7225932.1"/>
    </source>
</evidence>
<organism evidence="2 3">
    <name type="scientific">Rhizoctonia solani</name>
    <dbReference type="NCBI Taxonomy" id="456999"/>
    <lineage>
        <taxon>Eukaryota</taxon>
        <taxon>Fungi</taxon>
        <taxon>Dikarya</taxon>
        <taxon>Basidiomycota</taxon>
        <taxon>Agaricomycotina</taxon>
        <taxon>Agaricomycetes</taxon>
        <taxon>Cantharellales</taxon>
        <taxon>Ceratobasidiaceae</taxon>
        <taxon>Rhizoctonia</taxon>
    </lineage>
</organism>
<evidence type="ECO:0000256" key="1">
    <source>
        <dbReference type="SAM" id="MobiDB-lite"/>
    </source>
</evidence>
<dbReference type="EMBL" id="CAJNJQ010006294">
    <property type="protein sequence ID" value="CAE7225932.1"/>
    <property type="molecule type" value="Genomic_DNA"/>
</dbReference>
<comment type="caution">
    <text evidence="2">The sequence shown here is derived from an EMBL/GenBank/DDBJ whole genome shotgun (WGS) entry which is preliminary data.</text>
</comment>
<feature type="region of interest" description="Disordered" evidence="1">
    <location>
        <begin position="148"/>
        <end position="201"/>
    </location>
</feature>
<dbReference type="AlphaFoldDB" id="A0A8H3EES5"/>
<proteinExistence type="predicted"/>
<dbReference type="Proteomes" id="UP000663827">
    <property type="component" value="Unassembled WGS sequence"/>
</dbReference>
<accession>A0A8H3EES5</accession>